<dbReference type="EMBL" id="AMZH03003079">
    <property type="protein sequence ID" value="RRT73497.1"/>
    <property type="molecule type" value="Genomic_DNA"/>
</dbReference>
<dbReference type="AlphaFoldDB" id="A0A427AB84"/>
<reference evidence="1 2" key="1">
    <citation type="journal article" date="2014" name="Agronomy (Basel)">
        <title>A Draft Genome Sequence for Ensete ventricosum, the Drought-Tolerant Tree Against Hunger.</title>
        <authorList>
            <person name="Harrison J."/>
            <person name="Moore K.A."/>
            <person name="Paszkiewicz K."/>
            <person name="Jones T."/>
            <person name="Grant M."/>
            <person name="Ambacheew D."/>
            <person name="Muzemil S."/>
            <person name="Studholme D.J."/>
        </authorList>
    </citation>
    <scope>NUCLEOTIDE SEQUENCE [LARGE SCALE GENOMIC DNA]</scope>
</reference>
<evidence type="ECO:0000313" key="1">
    <source>
        <dbReference type="EMBL" id="RRT73497.1"/>
    </source>
</evidence>
<sequence length="97" mass="10640">MGIIAISDPPSNTINIVQLYVMAKKPPRLGPIPNAQDHPRDFSEEVSVGRYRTCPTTGPTRTFLAASARVPFSPRDFRHVIASPRCVHSPGTCLRSL</sequence>
<dbReference type="Proteomes" id="UP000287651">
    <property type="component" value="Unassembled WGS sequence"/>
</dbReference>
<organism evidence="1 2">
    <name type="scientific">Ensete ventricosum</name>
    <name type="common">Abyssinian banana</name>
    <name type="synonym">Musa ensete</name>
    <dbReference type="NCBI Taxonomy" id="4639"/>
    <lineage>
        <taxon>Eukaryota</taxon>
        <taxon>Viridiplantae</taxon>
        <taxon>Streptophyta</taxon>
        <taxon>Embryophyta</taxon>
        <taxon>Tracheophyta</taxon>
        <taxon>Spermatophyta</taxon>
        <taxon>Magnoliopsida</taxon>
        <taxon>Liliopsida</taxon>
        <taxon>Zingiberales</taxon>
        <taxon>Musaceae</taxon>
        <taxon>Ensete</taxon>
    </lineage>
</organism>
<gene>
    <name evidence="1" type="ORF">B296_00022614</name>
</gene>
<name>A0A427AB84_ENSVE</name>
<accession>A0A427AB84</accession>
<comment type="caution">
    <text evidence="1">The sequence shown here is derived from an EMBL/GenBank/DDBJ whole genome shotgun (WGS) entry which is preliminary data.</text>
</comment>
<protein>
    <submittedName>
        <fullName evidence="1">Uncharacterized protein</fullName>
    </submittedName>
</protein>
<proteinExistence type="predicted"/>
<evidence type="ECO:0000313" key="2">
    <source>
        <dbReference type="Proteomes" id="UP000287651"/>
    </source>
</evidence>